<dbReference type="PANTHER" id="PTHR21847:SF1">
    <property type="entry name" value="EF-HAND CALCIUM-BINDING DOMAIN-CONTAINING PROTEIN 10"/>
    <property type="match status" value="1"/>
</dbReference>
<reference evidence="2" key="1">
    <citation type="journal article" date="2021" name="Mol. Ecol. Resour.">
        <title>Apolygus lucorum genome provides insights into omnivorousness and mesophyll feeding.</title>
        <authorList>
            <person name="Liu Y."/>
            <person name="Liu H."/>
            <person name="Wang H."/>
            <person name="Huang T."/>
            <person name="Liu B."/>
            <person name="Yang B."/>
            <person name="Yin L."/>
            <person name="Li B."/>
            <person name="Zhang Y."/>
            <person name="Zhang S."/>
            <person name="Jiang F."/>
            <person name="Zhang X."/>
            <person name="Ren Y."/>
            <person name="Wang B."/>
            <person name="Wang S."/>
            <person name="Lu Y."/>
            <person name="Wu K."/>
            <person name="Fan W."/>
            <person name="Wang G."/>
        </authorList>
    </citation>
    <scope>NUCLEOTIDE SEQUENCE</scope>
    <source>
        <strain evidence="2">12Hb</strain>
    </source>
</reference>
<organism evidence="2 3">
    <name type="scientific">Apolygus lucorum</name>
    <name type="common">Small green plant bug</name>
    <name type="synonym">Lygocoris lucorum</name>
    <dbReference type="NCBI Taxonomy" id="248454"/>
    <lineage>
        <taxon>Eukaryota</taxon>
        <taxon>Metazoa</taxon>
        <taxon>Ecdysozoa</taxon>
        <taxon>Arthropoda</taxon>
        <taxon>Hexapoda</taxon>
        <taxon>Insecta</taxon>
        <taxon>Pterygota</taxon>
        <taxon>Neoptera</taxon>
        <taxon>Paraneoptera</taxon>
        <taxon>Hemiptera</taxon>
        <taxon>Heteroptera</taxon>
        <taxon>Panheteroptera</taxon>
        <taxon>Cimicomorpha</taxon>
        <taxon>Miridae</taxon>
        <taxon>Mirini</taxon>
        <taxon>Apolygus</taxon>
    </lineage>
</organism>
<keyword evidence="3" id="KW-1185">Reference proteome</keyword>
<evidence type="ECO:0000313" key="2">
    <source>
        <dbReference type="EMBL" id="KAF6201753.1"/>
    </source>
</evidence>
<dbReference type="InterPro" id="IPR039879">
    <property type="entry name" value="EFC10"/>
</dbReference>
<dbReference type="AlphaFoldDB" id="A0A8S9WYI7"/>
<evidence type="ECO:0000256" key="1">
    <source>
        <dbReference type="SAM" id="MobiDB-lite"/>
    </source>
</evidence>
<sequence length="277" mass="31393">MSKVKLGPCNEKKVILVEAEEIGVYRGSPDTLKFKPKNKAEETEKKSKSQTDPICVAKSVSIEMPFSDEEDDGPNSFTFYTVPAVVSEIAEGKAQSLGIDRMMPETKKLAVKGELSDREKQVFRYFRRRMIMDLLQFMMNHLLAAEPDDPIDFLRGLLDQCLLFRSGHLKEPPILYGPEHLESVFKAFDPLNTNVMPMTQYIAAMRTLMVRNFNKYPEKNSNGDVPKRAFMSNAKVALVESLLDLILLTPSVTEPAPKVVSILLNLFLWKYELGLKI</sequence>
<comment type="caution">
    <text evidence="2">The sequence shown here is derived from an EMBL/GenBank/DDBJ whole genome shotgun (WGS) entry which is preliminary data.</text>
</comment>
<evidence type="ECO:0000313" key="3">
    <source>
        <dbReference type="Proteomes" id="UP000466442"/>
    </source>
</evidence>
<name>A0A8S9WYI7_APOLU</name>
<dbReference type="Proteomes" id="UP000466442">
    <property type="component" value="Linkage Group LG12"/>
</dbReference>
<feature type="compositionally biased region" description="Basic and acidic residues" evidence="1">
    <location>
        <begin position="38"/>
        <end position="49"/>
    </location>
</feature>
<dbReference type="EMBL" id="WIXP02000012">
    <property type="protein sequence ID" value="KAF6201753.1"/>
    <property type="molecule type" value="Genomic_DNA"/>
</dbReference>
<feature type="region of interest" description="Disordered" evidence="1">
    <location>
        <begin position="28"/>
        <end position="51"/>
    </location>
</feature>
<dbReference type="OrthoDB" id="10260455at2759"/>
<protein>
    <submittedName>
        <fullName evidence="2">Uncharacterized protein</fullName>
    </submittedName>
</protein>
<dbReference type="PANTHER" id="PTHR21847">
    <property type="entry name" value="EF-HAND CALCIUM-BINDING DOMAIN-CONTAINING PROTEIN 10"/>
    <property type="match status" value="1"/>
</dbReference>
<accession>A0A8S9WYI7</accession>
<gene>
    <name evidence="2" type="ORF">GE061_004148</name>
</gene>
<proteinExistence type="predicted"/>